<dbReference type="InterPro" id="IPR006058">
    <property type="entry name" value="2Fe2S_fd_BS"/>
</dbReference>
<dbReference type="Pfam" id="PF02738">
    <property type="entry name" value="MoCoBD_1"/>
    <property type="match status" value="1"/>
</dbReference>
<name>A0A9X9WYF0_9PROT</name>
<dbReference type="Gene3D" id="3.10.20.30">
    <property type="match status" value="1"/>
</dbReference>
<dbReference type="InterPro" id="IPR036856">
    <property type="entry name" value="Ald_Oxase/Xan_DH_a/b_sf"/>
</dbReference>
<dbReference type="CDD" id="cd00207">
    <property type="entry name" value="fer2"/>
    <property type="match status" value="1"/>
</dbReference>
<dbReference type="Pfam" id="PF01315">
    <property type="entry name" value="Ald_Xan_dh_C"/>
    <property type="match status" value="1"/>
</dbReference>
<dbReference type="SUPFAM" id="SSF47741">
    <property type="entry name" value="CO dehydrogenase ISP C-domain like"/>
    <property type="match status" value="1"/>
</dbReference>
<dbReference type="GO" id="GO:0016491">
    <property type="term" value="F:oxidoreductase activity"/>
    <property type="evidence" value="ECO:0007669"/>
    <property type="project" value="UniProtKB-KW"/>
</dbReference>
<proteinExistence type="inferred from homology"/>
<dbReference type="Proteomes" id="UP001138751">
    <property type="component" value="Unassembled WGS sequence"/>
</dbReference>
<evidence type="ECO:0000313" key="8">
    <source>
        <dbReference type="Proteomes" id="UP001138751"/>
    </source>
</evidence>
<feature type="region of interest" description="Disordered" evidence="5">
    <location>
        <begin position="894"/>
        <end position="922"/>
    </location>
</feature>
<dbReference type="Gene3D" id="3.90.1170.50">
    <property type="entry name" value="Aldehyde oxidase/xanthine dehydrogenase, a/b hammerhead"/>
    <property type="match status" value="1"/>
</dbReference>
<dbReference type="Gene3D" id="3.30.365.10">
    <property type="entry name" value="Aldehyde oxidase/xanthine dehydrogenase, molybdopterin binding domain"/>
    <property type="match status" value="4"/>
</dbReference>
<evidence type="ECO:0000256" key="5">
    <source>
        <dbReference type="SAM" id="MobiDB-lite"/>
    </source>
</evidence>
<dbReference type="PANTHER" id="PTHR11908:SF157">
    <property type="entry name" value="XANTHINE DEHYDROGENASE SUBUNIT D-RELATED"/>
    <property type="match status" value="1"/>
</dbReference>
<dbReference type="AlphaFoldDB" id="A0A9X9WYF0"/>
<dbReference type="InterPro" id="IPR036884">
    <property type="entry name" value="2Fe-2S-bd_dom_sf"/>
</dbReference>
<dbReference type="RefSeq" id="WP_211862603.1">
    <property type="nucleotide sequence ID" value="NZ_JAAEDM010000034.1"/>
</dbReference>
<feature type="domain" description="2Fe-2S ferredoxin-type" evidence="6">
    <location>
        <begin position="1"/>
        <end position="76"/>
    </location>
</feature>
<dbReference type="SUPFAM" id="SSF54665">
    <property type="entry name" value="CO dehydrogenase molybdoprotein N-domain-like"/>
    <property type="match status" value="1"/>
</dbReference>
<dbReference type="EMBL" id="JAAEDM010000034">
    <property type="protein sequence ID" value="MBR0672179.1"/>
    <property type="molecule type" value="Genomic_DNA"/>
</dbReference>
<dbReference type="SUPFAM" id="SSF56003">
    <property type="entry name" value="Molybdenum cofactor-binding domain"/>
    <property type="match status" value="1"/>
</dbReference>
<keyword evidence="4" id="KW-0408">Iron</keyword>
<dbReference type="SUPFAM" id="SSF54292">
    <property type="entry name" value="2Fe-2S ferredoxin-like"/>
    <property type="match status" value="1"/>
</dbReference>
<evidence type="ECO:0000313" key="7">
    <source>
        <dbReference type="EMBL" id="MBR0672179.1"/>
    </source>
</evidence>
<dbReference type="InterPro" id="IPR001041">
    <property type="entry name" value="2Fe-2S_ferredoxin-type"/>
</dbReference>
<dbReference type="InterPro" id="IPR008274">
    <property type="entry name" value="AldOxase/xan_DH_MoCoBD1"/>
</dbReference>
<organism evidence="7 8">
    <name type="scientific">Neoroseomonas soli</name>
    <dbReference type="NCBI Taxonomy" id="1081025"/>
    <lineage>
        <taxon>Bacteria</taxon>
        <taxon>Pseudomonadati</taxon>
        <taxon>Pseudomonadota</taxon>
        <taxon>Alphaproteobacteria</taxon>
        <taxon>Acetobacterales</taxon>
        <taxon>Acetobacteraceae</taxon>
        <taxon>Neoroseomonas</taxon>
    </lineage>
</organism>
<dbReference type="SMART" id="SM01008">
    <property type="entry name" value="Ald_Xan_dh_C"/>
    <property type="match status" value="1"/>
</dbReference>
<evidence type="ECO:0000256" key="4">
    <source>
        <dbReference type="ARBA" id="ARBA00023004"/>
    </source>
</evidence>
<dbReference type="InterPro" id="IPR012675">
    <property type="entry name" value="Beta-grasp_dom_sf"/>
</dbReference>
<accession>A0A9X9WYF0</accession>
<evidence type="ECO:0000259" key="6">
    <source>
        <dbReference type="PROSITE" id="PS51085"/>
    </source>
</evidence>
<dbReference type="Pfam" id="PF00111">
    <property type="entry name" value="Fer2"/>
    <property type="match status" value="1"/>
</dbReference>
<dbReference type="Gene3D" id="1.10.150.120">
    <property type="entry name" value="[2Fe-2S]-binding domain"/>
    <property type="match status" value="1"/>
</dbReference>
<dbReference type="Pfam" id="PF20256">
    <property type="entry name" value="MoCoBD_2"/>
    <property type="match status" value="1"/>
</dbReference>
<keyword evidence="2" id="KW-0479">Metal-binding</keyword>
<reference evidence="7" key="1">
    <citation type="submission" date="2020-01" db="EMBL/GenBank/DDBJ databases">
        <authorList>
            <person name="Rat A."/>
        </authorList>
    </citation>
    <scope>NUCLEOTIDE SEQUENCE</scope>
    <source>
        <strain evidence="7">LMG 31231</strain>
    </source>
</reference>
<comment type="similarity">
    <text evidence="1">Belongs to the xanthine dehydrogenase family.</text>
</comment>
<evidence type="ECO:0000256" key="2">
    <source>
        <dbReference type="ARBA" id="ARBA00022723"/>
    </source>
</evidence>
<reference evidence="7" key="2">
    <citation type="journal article" date="2021" name="Syst. Appl. Microbiol.">
        <title>Roseomonas hellenica sp. nov., isolated from roots of wild-growing Alkanna tinctoria.</title>
        <authorList>
            <person name="Rat A."/>
            <person name="Naranjo H.D."/>
            <person name="Lebbe L."/>
            <person name="Cnockaert M."/>
            <person name="Krigas N."/>
            <person name="Grigoriadou K."/>
            <person name="Maloupa E."/>
            <person name="Willems A."/>
        </authorList>
    </citation>
    <scope>NUCLEOTIDE SEQUENCE</scope>
    <source>
        <strain evidence="7">LMG 31231</strain>
    </source>
</reference>
<dbReference type="PANTHER" id="PTHR11908">
    <property type="entry name" value="XANTHINE DEHYDROGENASE"/>
    <property type="match status" value="1"/>
</dbReference>
<dbReference type="InterPro" id="IPR002888">
    <property type="entry name" value="2Fe-2S-bd"/>
</dbReference>
<protein>
    <submittedName>
        <fullName evidence="7">Molybdopterin-dependent oxidoreductase</fullName>
    </submittedName>
</protein>
<gene>
    <name evidence="7" type="ORF">GXW76_13435</name>
</gene>
<sequence length="922" mass="96043">MTALIVNGTRREVAADPFAPLSDTLREGLGLTGTKEGCNAGDCGACTVLMDGAQVCSCLVSTAQAEGAEITTIEAQDPLLDRLRAAFLARGAAQCGICTPGMLMASFDLLRRNAAPDRAAVEDALGGVLCRCTGYLQIIEAVLDAAHGTVAAPFAGIAGSAVGAPLPRVDGAAKVAGTERYGADAAPAGALWLRVVRSPHAHARFTLGDLEAARAGLGLTAILSARDVPGRNAFGIMPDLKDQPVFADGYVRYRGEAVLGLLGAREDVAAVRDADLPVAWEPLPALHGVAAALAEGAPRLHDHAPRNVLVRGHLRCGDAEAAFATAAARTEGTFRTAFVEHAYIEPEAGFAEPGTNGAMTVAACTQAPVMDREETARVLGVPDEAVRIIPTACGGGFGGKLDVSVQPLLAVAARVTDRPVRMVYSRTESMASSTKRHPATLRARMAADADGRFTAFTLDGDFNTGAYASWGPTVANRVPVHASGPYRVPNVRNRTRAVHTNDTPAGAFRGFGVPQAAIATEALVDDLAERLGLDRWDIRRRNAIGKGDVTPSGQVLHASAGLSECLDALKPEWDEMLARVAAHNATHARHRLGAGIACMWYGCGNTALSNPSTMRITLARDGTITLFNGAVDIGQGSSTVIAQIVADALGVPIAVLRQVVGDTALTPDAGKTSASRQTFVSGRAAQDAAKALRARILALANAGDDARFALDGTRLAVSGADGMRVLELSRLNSDLTVEARYDPPTVPLDADGQGVPYATYGFAAQIALVRVDTTLGKVKVEEIVVAQDVGRAVNPLLIAGQIHGGVAQGLGLALMEEFIPGRTENLHDYLIPTAGDMPRIRIHLIEDPEPEGPFGAKGVGEPALVPTAPAILSAVRHATGVRMTEVPVLPHRLHERIGGGEPPPSPLPSLSFGAEPRQRGAK</sequence>
<dbReference type="PROSITE" id="PS51085">
    <property type="entry name" value="2FE2S_FER_2"/>
    <property type="match status" value="1"/>
</dbReference>
<keyword evidence="8" id="KW-1185">Reference proteome</keyword>
<dbReference type="GO" id="GO:0051537">
    <property type="term" value="F:2 iron, 2 sulfur cluster binding"/>
    <property type="evidence" value="ECO:0007669"/>
    <property type="project" value="InterPro"/>
</dbReference>
<dbReference type="GO" id="GO:0005506">
    <property type="term" value="F:iron ion binding"/>
    <property type="evidence" value="ECO:0007669"/>
    <property type="project" value="InterPro"/>
</dbReference>
<dbReference type="Pfam" id="PF01799">
    <property type="entry name" value="Fer2_2"/>
    <property type="match status" value="1"/>
</dbReference>
<evidence type="ECO:0000256" key="1">
    <source>
        <dbReference type="ARBA" id="ARBA00006849"/>
    </source>
</evidence>
<dbReference type="InterPro" id="IPR037165">
    <property type="entry name" value="AldOxase/xan_DH_Mopterin-bd_sf"/>
</dbReference>
<dbReference type="InterPro" id="IPR016208">
    <property type="entry name" value="Ald_Oxase/xanthine_DH-like"/>
</dbReference>
<dbReference type="InterPro" id="IPR046867">
    <property type="entry name" value="AldOxase/xan_DH_MoCoBD2"/>
</dbReference>
<dbReference type="InterPro" id="IPR000674">
    <property type="entry name" value="Ald_Oxase/Xan_DH_a/b"/>
</dbReference>
<comment type="caution">
    <text evidence="7">The sequence shown here is derived from an EMBL/GenBank/DDBJ whole genome shotgun (WGS) entry which is preliminary data.</text>
</comment>
<evidence type="ECO:0000256" key="3">
    <source>
        <dbReference type="ARBA" id="ARBA00023002"/>
    </source>
</evidence>
<dbReference type="InterPro" id="IPR036010">
    <property type="entry name" value="2Fe-2S_ferredoxin-like_sf"/>
</dbReference>
<dbReference type="PROSITE" id="PS00197">
    <property type="entry name" value="2FE2S_FER_1"/>
    <property type="match status" value="1"/>
</dbReference>
<keyword evidence="3" id="KW-0560">Oxidoreductase</keyword>